<evidence type="ECO:0000256" key="1">
    <source>
        <dbReference type="SAM" id="MobiDB-lite"/>
    </source>
</evidence>
<evidence type="ECO:0000313" key="2">
    <source>
        <dbReference type="EMBL" id="MQT11824.1"/>
    </source>
</evidence>
<proteinExistence type="predicted"/>
<gene>
    <name evidence="2" type="ORF">F0357_03860</name>
</gene>
<keyword evidence="3" id="KW-1185">Reference proteome</keyword>
<comment type="caution">
    <text evidence="2">The sequence shown here is derived from an EMBL/GenBank/DDBJ whole genome shotgun (WGS) entry which is preliminary data.</text>
</comment>
<dbReference type="Proteomes" id="UP000332515">
    <property type="component" value="Unassembled WGS sequence"/>
</dbReference>
<evidence type="ECO:0008006" key="4">
    <source>
        <dbReference type="Google" id="ProtNLM"/>
    </source>
</evidence>
<reference evidence="2 3" key="1">
    <citation type="submission" date="2019-09" db="EMBL/GenBank/DDBJ databases">
        <title>Segnochrobactrum spirostomi gen. nov., sp. nov., isolated from the ciliate Spirostomum cf. yagiui and description of a novel family, Segnochrobactraceae fam. nov. within the order Rhizobiales of the class Alphaproteobacteria.</title>
        <authorList>
            <person name="Akter S."/>
            <person name="Shazib S.U.A."/>
            <person name="Shin M.K."/>
        </authorList>
    </citation>
    <scope>NUCLEOTIDE SEQUENCE [LARGE SCALE GENOMIC DNA]</scope>
    <source>
        <strain evidence="2 3">Sp-1</strain>
    </source>
</reference>
<dbReference type="EMBL" id="VWNA01000001">
    <property type="protein sequence ID" value="MQT11824.1"/>
    <property type="molecule type" value="Genomic_DNA"/>
</dbReference>
<organism evidence="2 3">
    <name type="scientific">Segnochrobactrum spirostomi</name>
    <dbReference type="NCBI Taxonomy" id="2608987"/>
    <lineage>
        <taxon>Bacteria</taxon>
        <taxon>Pseudomonadati</taxon>
        <taxon>Pseudomonadota</taxon>
        <taxon>Alphaproteobacteria</taxon>
        <taxon>Hyphomicrobiales</taxon>
        <taxon>Segnochrobactraceae</taxon>
        <taxon>Segnochrobactrum</taxon>
    </lineage>
</organism>
<feature type="compositionally biased region" description="Basic and acidic residues" evidence="1">
    <location>
        <begin position="105"/>
        <end position="124"/>
    </location>
</feature>
<feature type="compositionally biased region" description="Acidic residues" evidence="1">
    <location>
        <begin position="95"/>
        <end position="104"/>
    </location>
</feature>
<accession>A0A6A7XYQ6</accession>
<dbReference type="AlphaFoldDB" id="A0A6A7XYQ6"/>
<evidence type="ECO:0000313" key="3">
    <source>
        <dbReference type="Proteomes" id="UP000332515"/>
    </source>
</evidence>
<dbReference type="RefSeq" id="WP_153478964.1">
    <property type="nucleotide sequence ID" value="NZ_VWNA01000001.1"/>
</dbReference>
<feature type="compositionally biased region" description="Acidic residues" evidence="1">
    <location>
        <begin position="19"/>
        <end position="28"/>
    </location>
</feature>
<sequence>MNSQTSGQTPGGRKRIGESEQDEADLVAEVEARSPEQSVSGGLFGHETGDFPPAPAGEDADLVAEDIEDPDAPESDATVEDWAVAERALGGSPGETEDGLDSVEEEVRRQAEDRAFDRREVGED</sequence>
<name>A0A6A7XYQ6_9HYPH</name>
<feature type="region of interest" description="Disordered" evidence="1">
    <location>
        <begin position="1"/>
        <end position="124"/>
    </location>
</feature>
<protein>
    <recommendedName>
        <fullName evidence="4">DUF5709 domain-containing protein</fullName>
    </recommendedName>
</protein>
<feature type="compositionally biased region" description="Acidic residues" evidence="1">
    <location>
        <begin position="58"/>
        <end position="79"/>
    </location>
</feature>